<evidence type="ECO:0000256" key="9">
    <source>
        <dbReference type="HAMAP-Rule" id="MF_00009"/>
    </source>
</evidence>
<evidence type="ECO:0000256" key="1">
    <source>
        <dbReference type="ARBA" id="ARBA00010875"/>
    </source>
</evidence>
<dbReference type="PANTHER" id="PTHR46986:SF1">
    <property type="entry name" value="ENDORIBONUCLEASE YBEY, CHLOROPLASTIC"/>
    <property type="match status" value="1"/>
</dbReference>
<dbReference type="GO" id="GO:0004521">
    <property type="term" value="F:RNA endonuclease activity"/>
    <property type="evidence" value="ECO:0007669"/>
    <property type="project" value="UniProtKB-UniRule"/>
</dbReference>
<dbReference type="GO" id="GO:0006364">
    <property type="term" value="P:rRNA processing"/>
    <property type="evidence" value="ECO:0007669"/>
    <property type="project" value="UniProtKB-UniRule"/>
</dbReference>
<dbReference type="GeneID" id="41355700"/>
<evidence type="ECO:0000313" key="17">
    <source>
        <dbReference type="Proteomes" id="UP000284794"/>
    </source>
</evidence>
<evidence type="ECO:0000256" key="2">
    <source>
        <dbReference type="ARBA" id="ARBA00022517"/>
    </source>
</evidence>
<dbReference type="EMBL" id="WKRD01000005">
    <property type="protein sequence ID" value="MSC57332.1"/>
    <property type="molecule type" value="Genomic_DNA"/>
</dbReference>
<comment type="function">
    <text evidence="9">Single strand-specific metallo-endoribonuclease involved in late-stage 70S ribosome quality control and in maturation of the 3' terminus of the 16S rRNA.</text>
</comment>
<comment type="cofactor">
    <cofactor evidence="9">
        <name>Zn(2+)</name>
        <dbReference type="ChEBI" id="CHEBI:29105"/>
    </cofactor>
    <text evidence="9">Binds 1 zinc ion.</text>
</comment>
<keyword evidence="6 9" id="KW-0255">Endonuclease</keyword>
<reference evidence="15 16" key="1">
    <citation type="submission" date="2015-09" db="EMBL/GenBank/DDBJ databases">
        <authorList>
            <consortium name="Pathogen Informatics"/>
        </authorList>
    </citation>
    <scope>NUCLEOTIDE SEQUENCE [LARGE SCALE GENOMIC DNA]</scope>
    <source>
        <strain evidence="10 15">2789STDY5834875</strain>
        <strain evidence="11 16">2789STDY5834878</strain>
    </source>
</reference>
<reference evidence="12 19" key="3">
    <citation type="journal article" date="2019" name="Nat. Med.">
        <title>A library of human gut bacterial isolates paired with longitudinal multiomics data enables mechanistic microbiome research.</title>
        <authorList>
            <person name="Poyet M."/>
            <person name="Groussin M."/>
            <person name="Gibbons S.M."/>
            <person name="Avila-Pacheco J."/>
            <person name="Jiang X."/>
            <person name="Kearney S.M."/>
            <person name="Perrotta A.R."/>
            <person name="Berdy B."/>
            <person name="Zhao S."/>
            <person name="Lieberman T.D."/>
            <person name="Swanson P.K."/>
            <person name="Smith M."/>
            <person name="Roesemann S."/>
            <person name="Alexander J.E."/>
            <person name="Rich S.A."/>
            <person name="Livny J."/>
            <person name="Vlamakis H."/>
            <person name="Clish C."/>
            <person name="Bullock K."/>
            <person name="Deik A."/>
            <person name="Scott J."/>
            <person name="Pierce K.A."/>
            <person name="Xavier R.J."/>
            <person name="Alm E.J."/>
        </authorList>
    </citation>
    <scope>NUCLEOTIDE SEQUENCE [LARGE SCALE GENOMIC DNA]</scope>
    <source>
        <strain evidence="12 19">BIOML-A1</strain>
    </source>
</reference>
<evidence type="ECO:0000256" key="8">
    <source>
        <dbReference type="ARBA" id="ARBA00022833"/>
    </source>
</evidence>
<keyword evidence="2 9" id="KW-0690">Ribosome biogenesis</keyword>
<evidence type="ECO:0000313" key="11">
    <source>
        <dbReference type="EMBL" id="CUQ79741.1"/>
    </source>
</evidence>
<feature type="binding site" evidence="9">
    <location>
        <position position="145"/>
    </location>
    <ligand>
        <name>Zn(2+)</name>
        <dbReference type="ChEBI" id="CHEBI:29105"/>
        <note>catalytic</note>
    </ligand>
</feature>
<keyword evidence="8 9" id="KW-0862">Zinc</keyword>
<keyword evidence="7 9" id="KW-0378">Hydrolase</keyword>
<dbReference type="Pfam" id="PF02130">
    <property type="entry name" value="YbeY"/>
    <property type="match status" value="1"/>
</dbReference>
<dbReference type="EMBL" id="CZBU01000002">
    <property type="protein sequence ID" value="CUQ76062.1"/>
    <property type="molecule type" value="Genomic_DNA"/>
</dbReference>
<reference evidence="17 18" key="2">
    <citation type="submission" date="2018-08" db="EMBL/GenBank/DDBJ databases">
        <title>A genome reference for cultivated species of the human gut microbiota.</title>
        <authorList>
            <person name="Zou Y."/>
            <person name="Xue W."/>
            <person name="Luo G."/>
        </authorList>
    </citation>
    <scope>NUCLEOTIDE SEQUENCE [LARGE SCALE GENOMIC DNA]</scope>
    <source>
        <strain evidence="14 17">AM32-2AC</strain>
        <strain evidence="13 18">AM37-3BH</strain>
    </source>
</reference>
<evidence type="ECO:0000256" key="4">
    <source>
        <dbReference type="ARBA" id="ARBA00022722"/>
    </source>
</evidence>
<evidence type="ECO:0000313" key="10">
    <source>
        <dbReference type="EMBL" id="CUQ76062.1"/>
    </source>
</evidence>
<evidence type="ECO:0000313" key="12">
    <source>
        <dbReference type="EMBL" id="MSC57332.1"/>
    </source>
</evidence>
<dbReference type="AlphaFoldDB" id="A0A174Z724"/>
<dbReference type="Proteomes" id="UP000095621">
    <property type="component" value="Unassembled WGS sequence"/>
</dbReference>
<protein>
    <recommendedName>
        <fullName evidence="9">Endoribonuclease YbeY</fullName>
        <ecNumber evidence="9">3.1.-.-</ecNumber>
    </recommendedName>
</protein>
<evidence type="ECO:0000256" key="6">
    <source>
        <dbReference type="ARBA" id="ARBA00022759"/>
    </source>
</evidence>
<proteinExistence type="inferred from homology"/>
<evidence type="ECO:0000313" key="14">
    <source>
        <dbReference type="EMBL" id="RHD10973.1"/>
    </source>
</evidence>
<keyword evidence="3 9" id="KW-0698">rRNA processing</keyword>
<evidence type="ECO:0000313" key="13">
    <source>
        <dbReference type="EMBL" id="RHC13908.1"/>
    </source>
</evidence>
<organism evidence="11 16">
    <name type="scientific">Lachnospira eligens</name>
    <dbReference type="NCBI Taxonomy" id="39485"/>
    <lineage>
        <taxon>Bacteria</taxon>
        <taxon>Bacillati</taxon>
        <taxon>Bacillota</taxon>
        <taxon>Clostridia</taxon>
        <taxon>Lachnospirales</taxon>
        <taxon>Lachnospiraceae</taxon>
        <taxon>Lachnospira</taxon>
    </lineage>
</organism>
<gene>
    <name evidence="9 12" type="primary">ybeY</name>
    <name evidence="14" type="ORF">DW811_00930</name>
    <name evidence="13" type="ORF">DW858_05420</name>
    <name evidence="10" type="ORF">ERS852490_00851</name>
    <name evidence="11" type="ORF">ERS852492_00132</name>
    <name evidence="12" type="ORF">GKE48_07715</name>
</gene>
<dbReference type="EC" id="3.1.-.-" evidence="9"/>
<evidence type="ECO:0000256" key="3">
    <source>
        <dbReference type="ARBA" id="ARBA00022552"/>
    </source>
</evidence>
<evidence type="ECO:0000313" key="18">
    <source>
        <dbReference type="Proteomes" id="UP000285844"/>
    </source>
</evidence>
<accession>A0A174Z724</accession>
<name>A0A174Z724_9FIRM</name>
<feature type="binding site" evidence="9">
    <location>
        <position position="139"/>
    </location>
    <ligand>
        <name>Zn(2+)</name>
        <dbReference type="ChEBI" id="CHEBI:29105"/>
        <note>catalytic</note>
    </ligand>
</feature>
<dbReference type="HAMAP" id="MF_00009">
    <property type="entry name" value="Endoribonucl_YbeY"/>
    <property type="match status" value="1"/>
</dbReference>
<evidence type="ECO:0000256" key="7">
    <source>
        <dbReference type="ARBA" id="ARBA00022801"/>
    </source>
</evidence>
<dbReference type="Proteomes" id="UP000481964">
    <property type="component" value="Unassembled WGS sequence"/>
</dbReference>
<dbReference type="PANTHER" id="PTHR46986">
    <property type="entry name" value="ENDORIBONUCLEASE YBEY, CHLOROPLASTIC"/>
    <property type="match status" value="1"/>
</dbReference>
<feature type="binding site" evidence="9">
    <location>
        <position position="135"/>
    </location>
    <ligand>
        <name>Zn(2+)</name>
        <dbReference type="ChEBI" id="CHEBI:29105"/>
        <note>catalytic</note>
    </ligand>
</feature>
<dbReference type="InterPro" id="IPR002036">
    <property type="entry name" value="YbeY"/>
</dbReference>
<dbReference type="OMA" id="RMRIHPL"/>
<dbReference type="InterPro" id="IPR023091">
    <property type="entry name" value="MetalPrtase_cat_dom_sf_prd"/>
</dbReference>
<dbReference type="Proteomes" id="UP000285844">
    <property type="component" value="Unassembled WGS sequence"/>
</dbReference>
<evidence type="ECO:0000313" key="16">
    <source>
        <dbReference type="Proteomes" id="UP000095780"/>
    </source>
</evidence>
<keyword evidence="9" id="KW-0963">Cytoplasm</keyword>
<evidence type="ECO:0000256" key="5">
    <source>
        <dbReference type="ARBA" id="ARBA00022723"/>
    </source>
</evidence>
<evidence type="ECO:0000313" key="19">
    <source>
        <dbReference type="Proteomes" id="UP000481964"/>
    </source>
</evidence>
<dbReference type="Proteomes" id="UP000095780">
    <property type="component" value="Unassembled WGS sequence"/>
</dbReference>
<dbReference type="SUPFAM" id="SSF55486">
    <property type="entry name" value="Metalloproteases ('zincins'), catalytic domain"/>
    <property type="match status" value="1"/>
</dbReference>
<keyword evidence="4 9" id="KW-0540">Nuclease</keyword>
<dbReference type="GO" id="GO:0008270">
    <property type="term" value="F:zinc ion binding"/>
    <property type="evidence" value="ECO:0007669"/>
    <property type="project" value="UniProtKB-UniRule"/>
</dbReference>
<dbReference type="Proteomes" id="UP000284794">
    <property type="component" value="Unassembled WGS sequence"/>
</dbReference>
<dbReference type="GO" id="GO:0005737">
    <property type="term" value="C:cytoplasm"/>
    <property type="evidence" value="ECO:0007669"/>
    <property type="project" value="UniProtKB-SubCell"/>
</dbReference>
<dbReference type="OrthoDB" id="9807740at2"/>
<comment type="similarity">
    <text evidence="1 9">Belongs to the endoribonuclease YbeY family.</text>
</comment>
<dbReference type="RefSeq" id="WP_012739208.1">
    <property type="nucleotide sequence ID" value="NZ_CABIXW010000001.1"/>
</dbReference>
<dbReference type="GO" id="GO:0004222">
    <property type="term" value="F:metalloendopeptidase activity"/>
    <property type="evidence" value="ECO:0007669"/>
    <property type="project" value="InterPro"/>
</dbReference>
<dbReference type="EMBL" id="QSIS01000001">
    <property type="protein sequence ID" value="RHD10973.1"/>
    <property type="molecule type" value="Genomic_DNA"/>
</dbReference>
<dbReference type="SMR" id="A0A174Z724"/>
<dbReference type="NCBIfam" id="TIGR00043">
    <property type="entry name" value="rRNA maturation RNase YbeY"/>
    <property type="match status" value="1"/>
</dbReference>
<comment type="subcellular location">
    <subcellularLocation>
        <location evidence="9">Cytoplasm</location>
    </subcellularLocation>
</comment>
<dbReference type="Gene3D" id="3.40.390.30">
    <property type="entry name" value="Metalloproteases ('zincins'), catalytic domain"/>
    <property type="match status" value="1"/>
</dbReference>
<keyword evidence="5 9" id="KW-0479">Metal-binding</keyword>
<sequence length="169" mass="19388">MTINIEYEAEEKLDLDYEKIITDVVNEAVDYEKCPYEAEVNVTIVDSESIHEINKEYRNIDSPTDVLSFPGVNYVTPSDFDAIEDELENNAEDYFNPDTGELLLGDIVLCVQKIKEQADKYGHSEKRELAFLTAHSMMHLFGYDHMTPEESAVMEAKQNEVLERLGITR</sequence>
<dbReference type="EMBL" id="CZBV01000001">
    <property type="protein sequence ID" value="CUQ79741.1"/>
    <property type="molecule type" value="Genomic_DNA"/>
</dbReference>
<evidence type="ECO:0000313" key="15">
    <source>
        <dbReference type="Proteomes" id="UP000095621"/>
    </source>
</evidence>
<dbReference type="EMBL" id="QSHM01000004">
    <property type="protein sequence ID" value="RHC13908.1"/>
    <property type="molecule type" value="Genomic_DNA"/>
</dbReference>